<dbReference type="Proteomes" id="UP000646365">
    <property type="component" value="Unassembled WGS sequence"/>
</dbReference>
<accession>A0A8J3E6J7</accession>
<evidence type="ECO:0000313" key="2">
    <source>
        <dbReference type="Proteomes" id="UP000646365"/>
    </source>
</evidence>
<organism evidence="1 2">
    <name type="scientific">Aliidongia dinghuensis</name>
    <dbReference type="NCBI Taxonomy" id="1867774"/>
    <lineage>
        <taxon>Bacteria</taxon>
        <taxon>Pseudomonadati</taxon>
        <taxon>Pseudomonadota</taxon>
        <taxon>Alphaproteobacteria</taxon>
        <taxon>Rhodospirillales</taxon>
        <taxon>Dongiaceae</taxon>
        <taxon>Aliidongia</taxon>
    </lineage>
</organism>
<sequence>MALKIETFSSLKGGNSFFKAVTHPEAATQAAALIRRLSEARSVAIYDPLGFATGFAAVRDLSAVRIAGVYVQAVTDLGQERLGHATKPVTALAGSAADLVFVTAFDAERLTQQIAHLVPAGAEVVSLDELRLEQSLITNPRNYLDPLNFATNFAFFRDRDGSHSRVVTANYWSNYGAKETALALTLFDADGQVLARWREALPPGQSAVVIDSRRVRARFGLPAFEGQLFIHAVGGAGHDVVKYALDTFEEDGPSLSCTHDANAWPADFYAGLPAPRADERVVLWVQNSLPIAIPPGGIALNLMGDAHIVPFPEEVAPFATVPLDVASLLPEARWPQQIEIAAGKYVVRPRYEVIRGPRTRIAHPNVERTDLKPDPKIAELGPWLGKGFILPAPILPPAQWSSLLLPTPMALSQAALPIQATAYDPAGRALGTKRFGRLARRESVELALDELVADATALPWGHVELTYDFAAGTDVDGWLHALFRYENRASGHAAETSFGAHVFNTVLTYKDEPQSYAGRPPGLSTRLFLRLGAEPLDTLCHLVYPASTPWHPLSETDLTLLDATGREVARRRVQIPCGGSLFWRYHETFTAEERAAAGTDAYIVVRDTTCRLFGYHGLAGTDGRFSLDHMFGF</sequence>
<proteinExistence type="predicted"/>
<dbReference type="EMBL" id="BMJQ01000022">
    <property type="protein sequence ID" value="GGF45203.1"/>
    <property type="molecule type" value="Genomic_DNA"/>
</dbReference>
<protein>
    <submittedName>
        <fullName evidence="1">Uncharacterized protein</fullName>
    </submittedName>
</protein>
<dbReference type="AlphaFoldDB" id="A0A8J3E6J7"/>
<reference evidence="1" key="2">
    <citation type="submission" date="2020-09" db="EMBL/GenBank/DDBJ databases">
        <authorList>
            <person name="Sun Q."/>
            <person name="Zhou Y."/>
        </authorList>
    </citation>
    <scope>NUCLEOTIDE SEQUENCE</scope>
    <source>
        <strain evidence="1">CGMCC 1.15725</strain>
    </source>
</reference>
<comment type="caution">
    <text evidence="1">The sequence shown here is derived from an EMBL/GenBank/DDBJ whole genome shotgun (WGS) entry which is preliminary data.</text>
</comment>
<gene>
    <name evidence="1" type="ORF">GCM10011611_59570</name>
</gene>
<name>A0A8J3E6J7_9PROT</name>
<evidence type="ECO:0000313" key="1">
    <source>
        <dbReference type="EMBL" id="GGF45203.1"/>
    </source>
</evidence>
<reference evidence="1" key="1">
    <citation type="journal article" date="2014" name="Int. J. Syst. Evol. Microbiol.">
        <title>Complete genome sequence of Corynebacterium casei LMG S-19264T (=DSM 44701T), isolated from a smear-ripened cheese.</title>
        <authorList>
            <consortium name="US DOE Joint Genome Institute (JGI-PGF)"/>
            <person name="Walter F."/>
            <person name="Albersmeier A."/>
            <person name="Kalinowski J."/>
            <person name="Ruckert C."/>
        </authorList>
    </citation>
    <scope>NUCLEOTIDE SEQUENCE</scope>
    <source>
        <strain evidence="1">CGMCC 1.15725</strain>
    </source>
</reference>
<keyword evidence="2" id="KW-1185">Reference proteome</keyword>